<sequence length="92" mass="10290">MKCSLSFMFLSFLFVYLVFVGFSGAQSGLAELLEAVEDSNDDAAAFEMTSDEDDVKILLDVAAEICNRTRIHGDQDLNKGLCDCFRRYQFGN</sequence>
<keyword evidence="2" id="KW-1185">Reference proteome</keyword>
<organism evidence="1 2">
    <name type="scientific">Paramuricea clavata</name>
    <name type="common">Red gorgonian</name>
    <name type="synonym">Violescent sea-whip</name>
    <dbReference type="NCBI Taxonomy" id="317549"/>
    <lineage>
        <taxon>Eukaryota</taxon>
        <taxon>Metazoa</taxon>
        <taxon>Cnidaria</taxon>
        <taxon>Anthozoa</taxon>
        <taxon>Octocorallia</taxon>
        <taxon>Malacalcyonacea</taxon>
        <taxon>Plexauridae</taxon>
        <taxon>Paramuricea</taxon>
    </lineage>
</organism>
<reference evidence="1" key="1">
    <citation type="submission" date="2020-04" db="EMBL/GenBank/DDBJ databases">
        <authorList>
            <person name="Alioto T."/>
            <person name="Alioto T."/>
            <person name="Gomez Garrido J."/>
        </authorList>
    </citation>
    <scope>NUCLEOTIDE SEQUENCE</scope>
    <source>
        <strain evidence="1">A484AB</strain>
    </source>
</reference>
<protein>
    <submittedName>
        <fullName evidence="1">Uncharacterized protein</fullName>
    </submittedName>
</protein>
<evidence type="ECO:0000313" key="1">
    <source>
        <dbReference type="EMBL" id="CAB4017692.1"/>
    </source>
</evidence>
<comment type="caution">
    <text evidence="1">The sequence shown here is derived from an EMBL/GenBank/DDBJ whole genome shotgun (WGS) entry which is preliminary data.</text>
</comment>
<name>A0A6S7JMA7_PARCT</name>
<proteinExistence type="predicted"/>
<evidence type="ECO:0000313" key="2">
    <source>
        <dbReference type="Proteomes" id="UP001152795"/>
    </source>
</evidence>
<dbReference type="EMBL" id="CACRXK020009668">
    <property type="protein sequence ID" value="CAB4017692.1"/>
    <property type="molecule type" value="Genomic_DNA"/>
</dbReference>
<accession>A0A6S7JMA7</accession>
<dbReference type="AlphaFoldDB" id="A0A6S7JMA7"/>
<gene>
    <name evidence="1" type="ORF">PACLA_8A004696</name>
</gene>
<dbReference type="Proteomes" id="UP001152795">
    <property type="component" value="Unassembled WGS sequence"/>
</dbReference>